<evidence type="ECO:0000313" key="1">
    <source>
        <dbReference type="EMBL" id="MBB5834132.1"/>
    </source>
</evidence>
<organism evidence="1 2">
    <name type="scientific">Kribbella italica</name>
    <dbReference type="NCBI Taxonomy" id="1540520"/>
    <lineage>
        <taxon>Bacteria</taxon>
        <taxon>Bacillati</taxon>
        <taxon>Actinomycetota</taxon>
        <taxon>Actinomycetes</taxon>
        <taxon>Propionibacteriales</taxon>
        <taxon>Kribbellaceae</taxon>
        <taxon>Kribbella</taxon>
    </lineage>
</organism>
<name>A0A7W9J306_9ACTN</name>
<accession>A0A7W9J306</accession>
<dbReference type="AlphaFoldDB" id="A0A7W9J306"/>
<protein>
    <submittedName>
        <fullName evidence="1">Uncharacterized protein</fullName>
    </submittedName>
</protein>
<comment type="caution">
    <text evidence="1">The sequence shown here is derived from an EMBL/GenBank/DDBJ whole genome shotgun (WGS) entry which is preliminary data.</text>
</comment>
<dbReference type="Proteomes" id="UP000549971">
    <property type="component" value="Unassembled WGS sequence"/>
</dbReference>
<dbReference type="EMBL" id="JACHMY010000001">
    <property type="protein sequence ID" value="MBB5834132.1"/>
    <property type="molecule type" value="Genomic_DNA"/>
</dbReference>
<reference evidence="1 2" key="1">
    <citation type="submission" date="2020-08" db="EMBL/GenBank/DDBJ databases">
        <title>Sequencing the genomes of 1000 actinobacteria strains.</title>
        <authorList>
            <person name="Klenk H.-P."/>
        </authorList>
    </citation>
    <scope>NUCLEOTIDE SEQUENCE [LARGE SCALE GENOMIC DNA]</scope>
    <source>
        <strain evidence="1 2">DSM 28967</strain>
    </source>
</reference>
<keyword evidence="2" id="KW-1185">Reference proteome</keyword>
<sequence>MSALANQPIVLASTEVRMSTFVNQSPVLASMEVSA</sequence>
<gene>
    <name evidence="1" type="ORF">HDA39_000866</name>
</gene>
<proteinExistence type="predicted"/>
<evidence type="ECO:0000313" key="2">
    <source>
        <dbReference type="Proteomes" id="UP000549971"/>
    </source>
</evidence>